<dbReference type="InterPro" id="IPR036236">
    <property type="entry name" value="Znf_C2H2_sf"/>
</dbReference>
<dbReference type="Gene3D" id="3.30.160.60">
    <property type="entry name" value="Classic Zinc Finger"/>
    <property type="match status" value="12"/>
</dbReference>
<dbReference type="SMART" id="SM00868">
    <property type="entry name" value="zf-AD"/>
    <property type="match status" value="2"/>
</dbReference>
<dbReference type="FunFam" id="3.30.160.60:FF:000446">
    <property type="entry name" value="Zinc finger protein"/>
    <property type="match status" value="1"/>
</dbReference>
<feature type="region of interest" description="Disordered" evidence="5">
    <location>
        <begin position="1121"/>
        <end position="1142"/>
    </location>
</feature>
<evidence type="ECO:0000313" key="6">
    <source>
        <dbReference type="EMBL" id="OWR41762.1"/>
    </source>
</evidence>
<dbReference type="PROSITE" id="PS51915">
    <property type="entry name" value="ZAD"/>
    <property type="match status" value="1"/>
</dbReference>
<organism evidence="6 7">
    <name type="scientific">Danaus plexippus plexippus</name>
    <dbReference type="NCBI Taxonomy" id="278856"/>
    <lineage>
        <taxon>Eukaryota</taxon>
        <taxon>Metazoa</taxon>
        <taxon>Ecdysozoa</taxon>
        <taxon>Arthropoda</taxon>
        <taxon>Hexapoda</taxon>
        <taxon>Insecta</taxon>
        <taxon>Pterygota</taxon>
        <taxon>Neoptera</taxon>
        <taxon>Endopterygota</taxon>
        <taxon>Lepidoptera</taxon>
        <taxon>Glossata</taxon>
        <taxon>Ditrysia</taxon>
        <taxon>Papilionoidea</taxon>
        <taxon>Nymphalidae</taxon>
        <taxon>Danainae</taxon>
        <taxon>Danaini</taxon>
        <taxon>Danaina</taxon>
        <taxon>Danaus</taxon>
        <taxon>Danaus</taxon>
    </lineage>
</organism>
<dbReference type="KEGG" id="dpl:KGM_204622"/>
<dbReference type="EMBL" id="AGBW02014393">
    <property type="protein sequence ID" value="OWR41762.1"/>
    <property type="molecule type" value="Genomic_DNA"/>
</dbReference>
<evidence type="ECO:0000256" key="1">
    <source>
        <dbReference type="ARBA" id="ARBA00022723"/>
    </source>
</evidence>
<keyword evidence="3" id="KW-0863">Zinc-finger</keyword>
<dbReference type="PANTHER" id="PTHR24379:SF121">
    <property type="entry name" value="C2H2-TYPE DOMAIN-CONTAINING PROTEIN"/>
    <property type="match status" value="1"/>
</dbReference>
<dbReference type="Pfam" id="PF07776">
    <property type="entry name" value="zf-AD"/>
    <property type="match status" value="1"/>
</dbReference>
<dbReference type="OrthoDB" id="8117402at2759"/>
<evidence type="ECO:0000256" key="3">
    <source>
        <dbReference type="ARBA" id="ARBA00022771"/>
    </source>
</evidence>
<protein>
    <submittedName>
        <fullName evidence="6">Zinc finger protein 729</fullName>
    </submittedName>
</protein>
<sequence length="1302" mass="150132">MSKQVDVKALVSHVVRGDGVQRCRICMGDTSEGQVHLEDTVMMDGDKPITLSELLETVTGVQVVLEGDLPPGVCPACLMCALSAAEFRSLCQQAASQWELTVELLNGLTSQCDGEKTIFALLEKSQMIVIKDNTCIKTMNIVDRLNEHLTEPKKAESPISCSCPNCGKQFQYAHQLSHHLKESMDMQRACYICAKIMSRSELIQHMHQVHDKESFDCKKCPAVLCSYSQYKLHLAKSHFHTACMCVECGRSFQTQNAFHAHVSVHRPQTCPSCNKLFRNQTCYVHHVKWCCNLDKNREDTFKTKTKVTVEVKNEVSKRKIKVGLRGSANQQCICDYCGKKFAGKKFVAAHIQIVHMKNTHRPCVYCGKLLAAAHMSEHVKYHEEDRSFTCQHCGVVLKTRLGYTQHIRLHTGERPYACKFCGQTFSASSRRSEHIRKVHKSSDIVLKHACQYCPARFRLPYRLKKHLVAVHNNEDQSLDYECAECHEKFGSCRGLLHHSRKHQNVKFLPKRKERCVFKVFSDVLEEWELPRGLCCDCSETALTAYQFRQLCKQSDNHWRRSMEVINKATLIPRDHKTLYISYADEVVYKDDGITNSAMAAARLNAIRKGANRPRYKKHVKINGESKCRDCGKKFPLPYYLNRHLKSTPKRACTQCGEVMLKEKLARHLETIHQIHVFYCDICYQLFNDLCGLGRHREVYHRDSALECKVCRNGFTSDRSLAAHMYSHTLFNCSSCNRAFENRKCYIYHKSECTGRKSYTQNLYECHDCGSKYTKKPSLRIHIVQKHLNVLPFVCQTCGKRCSTRNHLRSHELVHKTERQVYECYCGAKMRSALGFEMHQRIHSGEKRYVCEECGDRFLSASRRLDHVKRKHRSKELAHGCDKCDARFLREELYVPKGICIGCSSVAISAFEFRIFTRNSVSLWRNCINTIDTLPKMSCNKSVYAILRGNMSLQAVNSFNGGKTELVEHLSNRLTKKKPLVVEKKPRHPRTGPACTCVDCGKAFLSPYYLNLHLRNSGQKEACWLCGAMVVRGREMKEHLSTIHKTDMILCPDCPTLLKSEQECKRHLKKCHGPGNLTCADCGRTFQRQTSFEVHTQMHTVRTCRACGAQFTNRGCYREHRSKCEPDAKPDRKSVPRSRRSNVRDPATFTCDYCSKTYHSRPQLKNHIMWIHMDVRPHQCQWCGKRFYTPARLAEHMVVHTRVRNFECDICGAKLVSKMAAVYHRRRHTGERPYECPDCGERFISSSRRSEHAKRRHNRGLRFQCPHCHASFVRSHELKKHTDKVHNTDELRVKKDKNCLEKV</sequence>
<reference evidence="6 7" key="1">
    <citation type="journal article" date="2011" name="Cell">
        <title>The monarch butterfly genome yields insights into long-distance migration.</title>
        <authorList>
            <person name="Zhan S."/>
            <person name="Merlin C."/>
            <person name="Boore J.L."/>
            <person name="Reppert S.M."/>
        </authorList>
    </citation>
    <scope>NUCLEOTIDE SEQUENCE [LARGE SCALE GENOMIC DNA]</scope>
    <source>
        <strain evidence="6">F-2</strain>
    </source>
</reference>
<name>A0A212EJS4_DANPL</name>
<evidence type="ECO:0000256" key="5">
    <source>
        <dbReference type="SAM" id="MobiDB-lite"/>
    </source>
</evidence>
<keyword evidence="1" id="KW-0479">Metal-binding</keyword>
<dbReference type="PROSITE" id="PS50157">
    <property type="entry name" value="ZINC_FINGER_C2H2_2"/>
    <property type="match status" value="19"/>
</dbReference>
<dbReference type="GO" id="GO:0008270">
    <property type="term" value="F:zinc ion binding"/>
    <property type="evidence" value="ECO:0007669"/>
    <property type="project" value="UniProtKB-UniRule"/>
</dbReference>
<dbReference type="FunFam" id="3.30.160.60:FF:000100">
    <property type="entry name" value="Zinc finger 45-like"/>
    <property type="match status" value="1"/>
</dbReference>
<feature type="compositionally biased region" description="Basic and acidic residues" evidence="5">
    <location>
        <begin position="1121"/>
        <end position="1133"/>
    </location>
</feature>
<dbReference type="InterPro" id="IPR012934">
    <property type="entry name" value="Znf_AD"/>
</dbReference>
<dbReference type="Pfam" id="PF00096">
    <property type="entry name" value="zf-C2H2"/>
    <property type="match status" value="5"/>
</dbReference>
<dbReference type="eggNOG" id="KOG1721">
    <property type="taxonomic scope" value="Eukaryota"/>
</dbReference>
<gene>
    <name evidence="6" type="ORF">KGM_204622</name>
</gene>
<dbReference type="Proteomes" id="UP000007151">
    <property type="component" value="Unassembled WGS sequence"/>
</dbReference>
<dbReference type="PANTHER" id="PTHR24379">
    <property type="entry name" value="KRAB AND ZINC FINGER DOMAIN-CONTAINING"/>
    <property type="match status" value="1"/>
</dbReference>
<evidence type="ECO:0000256" key="2">
    <source>
        <dbReference type="ARBA" id="ARBA00022737"/>
    </source>
</evidence>
<keyword evidence="2" id="KW-0677">Repeat</keyword>
<accession>A0A212EJS4</accession>
<keyword evidence="4" id="KW-0862">Zinc</keyword>
<dbReference type="PROSITE" id="PS00028">
    <property type="entry name" value="ZINC_FINGER_C2H2_1"/>
    <property type="match status" value="16"/>
</dbReference>
<keyword evidence="7" id="KW-1185">Reference proteome</keyword>
<dbReference type="GO" id="GO:0005634">
    <property type="term" value="C:nucleus"/>
    <property type="evidence" value="ECO:0007669"/>
    <property type="project" value="InterPro"/>
</dbReference>
<dbReference type="SMART" id="SM00355">
    <property type="entry name" value="ZnF_C2H2"/>
    <property type="match status" value="30"/>
</dbReference>
<evidence type="ECO:0000313" key="7">
    <source>
        <dbReference type="Proteomes" id="UP000007151"/>
    </source>
</evidence>
<dbReference type="InterPro" id="IPR013087">
    <property type="entry name" value="Znf_C2H2_type"/>
</dbReference>
<evidence type="ECO:0000256" key="4">
    <source>
        <dbReference type="ARBA" id="ARBA00022833"/>
    </source>
</evidence>
<dbReference type="SUPFAM" id="SSF57716">
    <property type="entry name" value="Glucocorticoid receptor-like (DNA-binding domain)"/>
    <property type="match status" value="1"/>
</dbReference>
<proteinExistence type="predicted"/>
<dbReference type="SUPFAM" id="SSF57667">
    <property type="entry name" value="beta-beta-alpha zinc fingers"/>
    <property type="match status" value="8"/>
</dbReference>
<comment type="caution">
    <text evidence="6">The sequence shown here is derived from an EMBL/GenBank/DDBJ whole genome shotgun (WGS) entry which is preliminary data.</text>
</comment>